<name>A0A2J0KQJ0_9BACT</name>
<proteinExistence type="inferred from homology"/>
<keyword evidence="4 7" id="KW-0812">Transmembrane</keyword>
<feature type="transmembrane region" description="Helical" evidence="7">
    <location>
        <begin position="167"/>
        <end position="188"/>
    </location>
</feature>
<keyword evidence="6 7" id="KW-0472">Membrane</keyword>
<evidence type="ECO:0000256" key="5">
    <source>
        <dbReference type="ARBA" id="ARBA00022989"/>
    </source>
</evidence>
<comment type="caution">
    <text evidence="9">The sequence shown here is derived from an EMBL/GenBank/DDBJ whole genome shotgun (WGS) entry which is preliminary data.</text>
</comment>
<feature type="transmembrane region" description="Helical" evidence="7">
    <location>
        <begin position="194"/>
        <end position="214"/>
    </location>
</feature>
<keyword evidence="5 7" id="KW-1133">Transmembrane helix</keyword>
<feature type="transmembrane region" description="Helical" evidence="7">
    <location>
        <begin position="271"/>
        <end position="291"/>
    </location>
</feature>
<evidence type="ECO:0000313" key="10">
    <source>
        <dbReference type="Proteomes" id="UP000230052"/>
    </source>
</evidence>
<dbReference type="InterPro" id="IPR052923">
    <property type="entry name" value="UPF0718"/>
</dbReference>
<feature type="transmembrane region" description="Helical" evidence="7">
    <location>
        <begin position="339"/>
        <end position="359"/>
    </location>
</feature>
<accession>A0A2J0KQJ0</accession>
<protein>
    <recommendedName>
        <fullName evidence="8">TRASH domain-containing protein</fullName>
    </recommendedName>
</protein>
<feature type="transmembrane region" description="Helical" evidence="7">
    <location>
        <begin position="64"/>
        <end position="84"/>
    </location>
</feature>
<organism evidence="9 10">
    <name type="scientific">Candidatus Aquitaenariimonas noxiae</name>
    <dbReference type="NCBI Taxonomy" id="1974741"/>
    <lineage>
        <taxon>Bacteria</taxon>
        <taxon>Pseudomonadati</taxon>
        <taxon>Candidatus Omnitrophota</taxon>
        <taxon>Candidatus Aquitaenariimonas</taxon>
    </lineage>
</organism>
<dbReference type="Proteomes" id="UP000230052">
    <property type="component" value="Unassembled WGS sequence"/>
</dbReference>
<feature type="transmembrane region" description="Helical" evidence="7">
    <location>
        <begin position="365"/>
        <end position="384"/>
    </location>
</feature>
<dbReference type="PANTHER" id="PTHR34184:SF4">
    <property type="entry name" value="UPF0718 PROTEIN YCGR"/>
    <property type="match status" value="1"/>
</dbReference>
<dbReference type="AlphaFoldDB" id="A0A2J0KQJ0"/>
<dbReference type="SMART" id="SM00746">
    <property type="entry name" value="TRASH"/>
    <property type="match status" value="1"/>
</dbReference>
<dbReference type="InterPro" id="IPR011017">
    <property type="entry name" value="TRASH_dom"/>
</dbReference>
<dbReference type="Pfam" id="PF04945">
    <property type="entry name" value="YHS"/>
    <property type="match status" value="1"/>
</dbReference>
<reference evidence="9 10" key="1">
    <citation type="submission" date="2017-09" db="EMBL/GenBank/DDBJ databases">
        <title>Depth-based differentiation of microbial function through sediment-hosted aquifers and enrichment of novel symbionts in the deep terrestrial subsurface.</title>
        <authorList>
            <person name="Probst A.J."/>
            <person name="Ladd B."/>
            <person name="Jarett J.K."/>
            <person name="Geller-Mcgrath D.E."/>
            <person name="Sieber C.M."/>
            <person name="Emerson J.B."/>
            <person name="Anantharaman K."/>
            <person name="Thomas B.C."/>
            <person name="Malmstrom R."/>
            <person name="Stieglmeier M."/>
            <person name="Klingl A."/>
            <person name="Woyke T."/>
            <person name="Ryan C.M."/>
            <person name="Banfield J.F."/>
        </authorList>
    </citation>
    <scope>NUCLEOTIDE SEQUENCE [LARGE SCALE GENOMIC DNA]</scope>
    <source>
        <strain evidence="9">CG07_land_8_20_14_0_80_42_15</strain>
    </source>
</reference>
<evidence type="ECO:0000259" key="8">
    <source>
        <dbReference type="SMART" id="SM00746"/>
    </source>
</evidence>
<sequence length="388" mass="43377">MAKDPVCGMNVDEAKALRLTRGSETYYFCSKHCLLKFAKDAHIDNKELSICLVKPNTKWYQNKLLITVSALAMLVIFSYQFSILTPFRQTLVMYFQKIWFAVLLGLILGGVIDHFVAREYVSHVLSRPKKRTIFYSVILGFFMSACSHGILALSIELHKKGASNPAVVAFLLASPWANLPLTIMLVSLFGWKGLYIVISALIIALTTGFIYQFLDSKDLIERNKNIKTTREDFFIFEEIKKNFAAYKFNMETIKKDVKGVFSGSISLANMVLWWILIGIGLASLAGAYIPHDIFHKYMGPTAMGLFVTLALATVLEVCSEGTAPLAFEIYRQTLALGNAFVFLMAGVVTDYTEIGLLWFNVGKRVAIFLPLVTVPQVVALGILANKIF</sequence>
<evidence type="ECO:0000313" key="9">
    <source>
        <dbReference type="EMBL" id="PIU40891.1"/>
    </source>
</evidence>
<dbReference type="Pfam" id="PF03773">
    <property type="entry name" value="ArsP_1"/>
    <property type="match status" value="1"/>
</dbReference>
<evidence type="ECO:0000256" key="3">
    <source>
        <dbReference type="ARBA" id="ARBA00022475"/>
    </source>
</evidence>
<dbReference type="EMBL" id="PEWV01000075">
    <property type="protein sequence ID" value="PIU40891.1"/>
    <property type="molecule type" value="Genomic_DNA"/>
</dbReference>
<dbReference type="InterPro" id="IPR007029">
    <property type="entry name" value="YHS_dom"/>
</dbReference>
<feature type="domain" description="TRASH" evidence="8">
    <location>
        <begin position="4"/>
        <end position="41"/>
    </location>
</feature>
<dbReference type="PANTHER" id="PTHR34184">
    <property type="entry name" value="UPF0718 PROTEIN YCGR"/>
    <property type="match status" value="1"/>
</dbReference>
<evidence type="ECO:0000256" key="4">
    <source>
        <dbReference type="ARBA" id="ARBA00022692"/>
    </source>
</evidence>
<evidence type="ECO:0000256" key="7">
    <source>
        <dbReference type="SAM" id="Phobius"/>
    </source>
</evidence>
<evidence type="ECO:0000256" key="2">
    <source>
        <dbReference type="ARBA" id="ARBA00006386"/>
    </source>
</evidence>
<dbReference type="InterPro" id="IPR005524">
    <property type="entry name" value="DUF318"/>
</dbReference>
<feature type="transmembrane region" description="Helical" evidence="7">
    <location>
        <begin position="297"/>
        <end position="318"/>
    </location>
</feature>
<evidence type="ECO:0000256" key="6">
    <source>
        <dbReference type="ARBA" id="ARBA00023136"/>
    </source>
</evidence>
<comment type="subcellular location">
    <subcellularLocation>
        <location evidence="1">Cell membrane</location>
        <topology evidence="1">Multi-pass membrane protein</topology>
    </subcellularLocation>
</comment>
<gene>
    <name evidence="9" type="ORF">COS99_08280</name>
</gene>
<dbReference type="GO" id="GO:0005886">
    <property type="term" value="C:plasma membrane"/>
    <property type="evidence" value="ECO:0007669"/>
    <property type="project" value="UniProtKB-SubCell"/>
</dbReference>
<comment type="similarity">
    <text evidence="2">Belongs to the UPF0718 family.</text>
</comment>
<keyword evidence="3" id="KW-1003">Cell membrane</keyword>
<feature type="transmembrane region" description="Helical" evidence="7">
    <location>
        <begin position="91"/>
        <end position="112"/>
    </location>
</feature>
<feature type="transmembrane region" description="Helical" evidence="7">
    <location>
        <begin position="132"/>
        <end position="155"/>
    </location>
</feature>
<evidence type="ECO:0000256" key="1">
    <source>
        <dbReference type="ARBA" id="ARBA00004651"/>
    </source>
</evidence>